<dbReference type="KEGG" id="nfl:COO91_01994"/>
<evidence type="ECO:0000313" key="2">
    <source>
        <dbReference type="Proteomes" id="UP000232003"/>
    </source>
</evidence>
<sequence>MNLNFTKHIEDIQLLHVERYLPEKIRTYIEENYYAKVQQQAELDYAARDENFLANPLQHVALYSDHGVVHVRDVARNILVVLEAIHGVLIPKRESLWFDFMKGYGIILVYNHDMGMLDFSPFGRAMHPEFVTQEVFSSAFDRVIDTIWTENCGNVSWRLINLADKGALTEDPQLVLREMVSLGVAHSKSKVPIEVLNNPQQFKNLMREIAAVNLHHLYHQQQVTKAENKLYYAKKSPQQQLKIEKLEIALQQIKATQAEFLNQGISTHNERIDRYYTDFEKQAFSWLVCEHPEVQALIADVGDTIRALRAADALRQRGTVYKTSGGYQIFVDQNTAKAIYALQKGSGELFLLEAANPLNAGEANIASSELTANGDIRISFNRGSFTNQDATQRAAYYLAVVIDDIQRDIIDTFHRSPHDNDVIKKSENIEILLENTDDNLDFAEAVQAELKKIAPEIGLKSRVVPSLKNIDPEERDRYLSAKELDWSLEQKQKILLRVSQSGHKIHNIDPHKAFTDVYLSTLEAGETLIQAGSPPGFVYIPMGIGLVSNPLGGYQSQRVKPWIPLGNIRVIRGDQQEATITAEEKLELLIIPKETYLKYWHNTYNAEEFSQQIVRIYAEDNLRELEQIFNILRQVALIDKNLDDIEVDFIQQMLDSYRIKYSTEELREKLLTGEDSDFVSLRQSVLDYLSLDPPYFQVGRLRDLLNLLVKVDENISAEESLIMSELNNLLDSYLADETLPKQYKILIIPTNSEQNEGIRTIFPTAPKVENPWGKAYLCGSFYSKEYANMILQRYRNLNFYAILEEEEYSA</sequence>
<protein>
    <submittedName>
        <fullName evidence="1">TerB-like</fullName>
    </submittedName>
</protein>
<dbReference type="SUPFAM" id="SSF158682">
    <property type="entry name" value="TerB-like"/>
    <property type="match status" value="1"/>
</dbReference>
<evidence type="ECO:0000313" key="1">
    <source>
        <dbReference type="EMBL" id="AUB36095.1"/>
    </source>
</evidence>
<proteinExistence type="predicted"/>
<organism evidence="1 2">
    <name type="scientific">Nostoc flagelliforme CCNUN1</name>
    <dbReference type="NCBI Taxonomy" id="2038116"/>
    <lineage>
        <taxon>Bacteria</taxon>
        <taxon>Bacillati</taxon>
        <taxon>Cyanobacteriota</taxon>
        <taxon>Cyanophyceae</taxon>
        <taxon>Nostocales</taxon>
        <taxon>Nostocaceae</taxon>
        <taxon>Nostoc</taxon>
    </lineage>
</organism>
<dbReference type="RefSeq" id="WP_100898110.1">
    <property type="nucleotide sequence ID" value="NZ_CAWNNC010000001.1"/>
</dbReference>
<keyword evidence="2" id="KW-1185">Reference proteome</keyword>
<accession>A0A2K8SMP0</accession>
<dbReference type="OrthoDB" id="4651208at2"/>
<gene>
    <name evidence="1" type="ORF">COO91_01994</name>
</gene>
<reference evidence="1 2" key="1">
    <citation type="submission" date="2017-11" db="EMBL/GenBank/DDBJ databases">
        <title>Complete genome of a free-living desiccation-tolerant cyanobacterium and its photosynthetic adaptation to extreme terrestrial habitat.</title>
        <authorList>
            <person name="Shang J."/>
        </authorList>
    </citation>
    <scope>NUCLEOTIDE SEQUENCE [LARGE SCALE GENOMIC DNA]</scope>
    <source>
        <strain evidence="1 2">CCNUN1</strain>
    </source>
</reference>
<dbReference type="AlphaFoldDB" id="A0A2K8SMP0"/>
<dbReference type="Proteomes" id="UP000232003">
    <property type="component" value="Chromosome"/>
</dbReference>
<name>A0A2K8SMP0_9NOSO</name>
<dbReference type="InterPro" id="IPR029024">
    <property type="entry name" value="TerB-like"/>
</dbReference>
<dbReference type="EMBL" id="CP024785">
    <property type="protein sequence ID" value="AUB36095.1"/>
    <property type="molecule type" value="Genomic_DNA"/>
</dbReference>